<accession>A0A385IIK3</accession>
<organism evidence="2 3">
    <name type="scientific">Acinetobacter phage KARL-1</name>
    <dbReference type="NCBI Taxonomy" id="2301662"/>
    <lineage>
        <taxon>Viruses</taxon>
        <taxon>Duplodnaviria</taxon>
        <taxon>Heunggongvirae</taxon>
        <taxon>Uroviricota</taxon>
        <taxon>Caudoviricetes</taxon>
        <taxon>Pantevenvirales</taxon>
        <taxon>Straboviridae</taxon>
        <taxon>Twarogvirinae</taxon>
        <taxon>Lazarusvirus</taxon>
        <taxon>Lazarusvirus karl</taxon>
    </lineage>
</organism>
<evidence type="ECO:0000313" key="2">
    <source>
        <dbReference type="EMBL" id="AXY82723.1"/>
    </source>
</evidence>
<name>A0A385IIK3_9CAUD</name>
<dbReference type="Proteomes" id="UP000277855">
    <property type="component" value="Segment"/>
</dbReference>
<reference evidence="2 3" key="1">
    <citation type="journal article" date="2018" name="Sci. Rep.">
        <title>Enhanced antibacterial effect of the novel T4-like bacteriophage KARL-1 in combination with antibiotics against multi-drug resistant Acinetobacter baumannii.</title>
        <authorList>
            <person name="Jansen M."/>
            <person name="Wahida A."/>
            <person name="Latz S."/>
            <person name="Kruttgen A."/>
            <person name="Hafner H."/>
            <person name="Buhl E.M."/>
            <person name="Ritter K."/>
            <person name="Horz H.P."/>
        </authorList>
    </citation>
    <scope>NUCLEOTIDE SEQUENCE [LARGE SCALE GENOMIC DNA]</scope>
</reference>
<sequence length="67" mass="7506">MDDIIKAIASNDLVKFKRCFNEAMAAKVGNVLAEEKLKIAKSVMIEGEDKVVDDEDDDNDDDDEDEE</sequence>
<feature type="compositionally biased region" description="Acidic residues" evidence="1">
    <location>
        <begin position="51"/>
        <end position="67"/>
    </location>
</feature>
<protein>
    <submittedName>
        <fullName evidence="2">Prohead core protein</fullName>
    </submittedName>
</protein>
<dbReference type="InterPro" id="IPR035114">
    <property type="entry name" value="GP67"/>
</dbReference>
<gene>
    <name evidence="2" type="ORF">KARL1_104</name>
</gene>
<keyword evidence="3" id="KW-1185">Reference proteome</keyword>
<dbReference type="Pfam" id="PF17634">
    <property type="entry name" value="GP67"/>
    <property type="match status" value="1"/>
</dbReference>
<dbReference type="EMBL" id="MH713599">
    <property type="protein sequence ID" value="AXY82723.1"/>
    <property type="molecule type" value="Genomic_DNA"/>
</dbReference>
<feature type="region of interest" description="Disordered" evidence="1">
    <location>
        <begin position="48"/>
        <end position="67"/>
    </location>
</feature>
<evidence type="ECO:0000256" key="1">
    <source>
        <dbReference type="SAM" id="MobiDB-lite"/>
    </source>
</evidence>
<evidence type="ECO:0000313" key="3">
    <source>
        <dbReference type="Proteomes" id="UP000277855"/>
    </source>
</evidence>
<proteinExistence type="predicted"/>